<feature type="transmembrane region" description="Helical" evidence="1">
    <location>
        <begin position="234"/>
        <end position="250"/>
    </location>
</feature>
<feature type="transmembrane region" description="Helical" evidence="1">
    <location>
        <begin position="12"/>
        <end position="35"/>
    </location>
</feature>
<feature type="transmembrane region" description="Helical" evidence="1">
    <location>
        <begin position="184"/>
        <end position="204"/>
    </location>
</feature>
<protein>
    <recommendedName>
        <fullName evidence="4">DUF998 domain-containing protein</fullName>
    </recommendedName>
</protein>
<feature type="transmembrane region" description="Helical" evidence="1">
    <location>
        <begin position="152"/>
        <end position="172"/>
    </location>
</feature>
<keyword evidence="1" id="KW-0472">Membrane</keyword>
<dbReference type="STRING" id="1348253.LK09_06060"/>
<evidence type="ECO:0000256" key="1">
    <source>
        <dbReference type="SAM" id="Phobius"/>
    </source>
</evidence>
<organism evidence="2 3">
    <name type="scientific">Microbacterium mangrovi</name>
    <dbReference type="NCBI Taxonomy" id="1348253"/>
    <lineage>
        <taxon>Bacteria</taxon>
        <taxon>Bacillati</taxon>
        <taxon>Actinomycetota</taxon>
        <taxon>Actinomycetes</taxon>
        <taxon>Micrococcales</taxon>
        <taxon>Microbacteriaceae</taxon>
        <taxon>Microbacterium</taxon>
    </lineage>
</organism>
<evidence type="ECO:0000313" key="3">
    <source>
        <dbReference type="Proteomes" id="UP000031030"/>
    </source>
</evidence>
<comment type="caution">
    <text evidence="2">The sequence shown here is derived from an EMBL/GenBank/DDBJ whole genome shotgun (WGS) entry which is preliminary data.</text>
</comment>
<accession>A0A0B2A634</accession>
<evidence type="ECO:0008006" key="4">
    <source>
        <dbReference type="Google" id="ProtNLM"/>
    </source>
</evidence>
<dbReference type="EMBL" id="JTDK01000006">
    <property type="protein sequence ID" value="KHK98540.1"/>
    <property type="molecule type" value="Genomic_DNA"/>
</dbReference>
<dbReference type="OrthoDB" id="5141757at2"/>
<keyword evidence="3" id="KW-1185">Reference proteome</keyword>
<feature type="transmembrane region" description="Helical" evidence="1">
    <location>
        <begin position="47"/>
        <end position="70"/>
    </location>
</feature>
<dbReference type="Proteomes" id="UP000031030">
    <property type="component" value="Unassembled WGS sequence"/>
</dbReference>
<dbReference type="RefSeq" id="WP_039397149.1">
    <property type="nucleotide sequence ID" value="NZ_JTDK01000006.1"/>
</dbReference>
<gene>
    <name evidence="2" type="ORF">LK09_06060</name>
</gene>
<sequence length="267" mass="27690">MQLTSTSTQRTYRYVRLGLVGAAVALGIAVVQVLVTVGPVPSISATFYTPARGIFVGVMFAITFALVALSGHSWEQVLLDLAALFAPVMAIVPTTVGAGEMPGVDPGCPGRCVPAAEVPAIAFGMTTLVIIAVLAIATAAVLAIVQHTISGVKALALAVAAVIVAGGEWWALADPAGFAQHAHLVAAVCFFTLLGLTAVVSAAAATRGWRVTYAIIAALIAIDLVWLAFVHAALWGETIALVLFLVFWLAQTIERWNEVDPGILPAR</sequence>
<name>A0A0B2A634_9MICO</name>
<dbReference type="AlphaFoldDB" id="A0A0B2A634"/>
<keyword evidence="1" id="KW-1133">Transmembrane helix</keyword>
<proteinExistence type="predicted"/>
<keyword evidence="1" id="KW-0812">Transmembrane</keyword>
<feature type="transmembrane region" description="Helical" evidence="1">
    <location>
        <begin position="211"/>
        <end position="228"/>
    </location>
</feature>
<evidence type="ECO:0000313" key="2">
    <source>
        <dbReference type="EMBL" id="KHK98540.1"/>
    </source>
</evidence>
<reference evidence="2 3" key="1">
    <citation type="submission" date="2014-11" db="EMBL/GenBank/DDBJ databases">
        <title>Genome sequence of Microbacterium mangrovi MUSC 115(T).</title>
        <authorList>
            <person name="Lee L.-H."/>
        </authorList>
    </citation>
    <scope>NUCLEOTIDE SEQUENCE [LARGE SCALE GENOMIC DNA]</scope>
    <source>
        <strain evidence="2 3">MUSC 115</strain>
    </source>
</reference>
<feature type="transmembrane region" description="Helical" evidence="1">
    <location>
        <begin position="77"/>
        <end position="98"/>
    </location>
</feature>
<feature type="transmembrane region" description="Helical" evidence="1">
    <location>
        <begin position="118"/>
        <end position="145"/>
    </location>
</feature>